<feature type="compositionally biased region" description="Pro residues" evidence="1">
    <location>
        <begin position="10"/>
        <end position="28"/>
    </location>
</feature>
<protein>
    <submittedName>
        <fullName evidence="2">Uncharacterized protein</fullName>
    </submittedName>
</protein>
<dbReference type="AlphaFoldDB" id="A0AA41VFR8"/>
<evidence type="ECO:0000313" key="3">
    <source>
        <dbReference type="Proteomes" id="UP001177140"/>
    </source>
</evidence>
<dbReference type="EMBL" id="JAJJMA010212806">
    <property type="protein sequence ID" value="MCL7040472.1"/>
    <property type="molecule type" value="Genomic_DNA"/>
</dbReference>
<sequence length="204" mass="22380">MNRGNVPYSVPFPPPSVPAPPPPPPPTQSPLYTFSAFFPERVSGPWTGNFSSSIPNQNNGMMRPPSGAPPHSEQGMAPLAMRPPPPAQGAWPSYPPAQMMNQGIVNNNPRPLDLGKFPPWQLTVTLPSGENRYIDIPYLEGNHVTGLPLGSGVPEVIASNYKALLCMVSGMTCIITNQTSELDRYQKNAARYWDDVNRYRLELQ</sequence>
<comment type="caution">
    <text evidence="2">The sequence shown here is derived from an EMBL/GenBank/DDBJ whole genome shotgun (WGS) entry which is preliminary data.</text>
</comment>
<organism evidence="2 3">
    <name type="scientific">Papaver nudicaule</name>
    <name type="common">Iceland poppy</name>
    <dbReference type="NCBI Taxonomy" id="74823"/>
    <lineage>
        <taxon>Eukaryota</taxon>
        <taxon>Viridiplantae</taxon>
        <taxon>Streptophyta</taxon>
        <taxon>Embryophyta</taxon>
        <taxon>Tracheophyta</taxon>
        <taxon>Spermatophyta</taxon>
        <taxon>Magnoliopsida</taxon>
        <taxon>Ranunculales</taxon>
        <taxon>Papaveraceae</taxon>
        <taxon>Papaveroideae</taxon>
        <taxon>Papaver</taxon>
    </lineage>
</organism>
<gene>
    <name evidence="2" type="ORF">MKW94_024354</name>
</gene>
<accession>A0AA41VFR8</accession>
<dbReference type="Proteomes" id="UP001177140">
    <property type="component" value="Unassembled WGS sequence"/>
</dbReference>
<evidence type="ECO:0000256" key="1">
    <source>
        <dbReference type="SAM" id="MobiDB-lite"/>
    </source>
</evidence>
<keyword evidence="3" id="KW-1185">Reference proteome</keyword>
<proteinExistence type="predicted"/>
<reference evidence="2" key="1">
    <citation type="submission" date="2022-03" db="EMBL/GenBank/DDBJ databases">
        <title>A functionally conserved STORR gene fusion in Papaver species that diverged 16.8 million years ago.</title>
        <authorList>
            <person name="Catania T."/>
        </authorList>
    </citation>
    <scope>NUCLEOTIDE SEQUENCE</scope>
    <source>
        <strain evidence="2">S-191538</strain>
    </source>
</reference>
<name>A0AA41VFR8_PAPNU</name>
<evidence type="ECO:0000313" key="2">
    <source>
        <dbReference type="EMBL" id="MCL7040472.1"/>
    </source>
</evidence>
<feature type="non-terminal residue" evidence="2">
    <location>
        <position position="1"/>
    </location>
</feature>
<feature type="region of interest" description="Disordered" evidence="1">
    <location>
        <begin position="1"/>
        <end position="29"/>
    </location>
</feature>